<proteinExistence type="predicted"/>
<reference evidence="2 3" key="1">
    <citation type="journal article" date="2018" name="Nat. Ecol. Evol.">
        <title>Pezizomycetes genomes reveal the molecular basis of ectomycorrhizal truffle lifestyle.</title>
        <authorList>
            <person name="Murat C."/>
            <person name="Payen T."/>
            <person name="Noel B."/>
            <person name="Kuo A."/>
            <person name="Morin E."/>
            <person name="Chen J."/>
            <person name="Kohler A."/>
            <person name="Krizsan K."/>
            <person name="Balestrini R."/>
            <person name="Da Silva C."/>
            <person name="Montanini B."/>
            <person name="Hainaut M."/>
            <person name="Levati E."/>
            <person name="Barry K.W."/>
            <person name="Belfiori B."/>
            <person name="Cichocki N."/>
            <person name="Clum A."/>
            <person name="Dockter R.B."/>
            <person name="Fauchery L."/>
            <person name="Guy J."/>
            <person name="Iotti M."/>
            <person name="Le Tacon F."/>
            <person name="Lindquist E.A."/>
            <person name="Lipzen A."/>
            <person name="Malagnac F."/>
            <person name="Mello A."/>
            <person name="Molinier V."/>
            <person name="Miyauchi S."/>
            <person name="Poulain J."/>
            <person name="Riccioni C."/>
            <person name="Rubini A."/>
            <person name="Sitrit Y."/>
            <person name="Splivallo R."/>
            <person name="Traeger S."/>
            <person name="Wang M."/>
            <person name="Zifcakova L."/>
            <person name="Wipf D."/>
            <person name="Zambonelli A."/>
            <person name="Paolocci F."/>
            <person name="Nowrousian M."/>
            <person name="Ottonello S."/>
            <person name="Baldrian P."/>
            <person name="Spatafora J.W."/>
            <person name="Henrissat B."/>
            <person name="Nagy L.G."/>
            <person name="Aury J.M."/>
            <person name="Wincker P."/>
            <person name="Grigoriev I.V."/>
            <person name="Bonfante P."/>
            <person name="Martin F.M."/>
        </authorList>
    </citation>
    <scope>NUCLEOTIDE SEQUENCE [LARGE SCALE GENOMIC DNA]</scope>
    <source>
        <strain evidence="2 3">120613-1</strain>
    </source>
</reference>
<dbReference type="Pfam" id="PF13358">
    <property type="entry name" value="DDE_3"/>
    <property type="match status" value="1"/>
</dbReference>
<dbReference type="InterPro" id="IPR038717">
    <property type="entry name" value="Tc1-like_DDE_dom"/>
</dbReference>
<dbReference type="STRING" id="1336337.A0A3N4IWC7"/>
<organism evidence="2 3">
    <name type="scientific">Choiromyces venosus 120613-1</name>
    <dbReference type="NCBI Taxonomy" id="1336337"/>
    <lineage>
        <taxon>Eukaryota</taxon>
        <taxon>Fungi</taxon>
        <taxon>Dikarya</taxon>
        <taxon>Ascomycota</taxon>
        <taxon>Pezizomycotina</taxon>
        <taxon>Pezizomycetes</taxon>
        <taxon>Pezizales</taxon>
        <taxon>Tuberaceae</taxon>
        <taxon>Choiromyces</taxon>
    </lineage>
</organism>
<dbReference type="Proteomes" id="UP000276215">
    <property type="component" value="Unassembled WGS sequence"/>
</dbReference>
<feature type="domain" description="Tc1-like transposase DDE" evidence="1">
    <location>
        <begin position="6"/>
        <end position="88"/>
    </location>
</feature>
<evidence type="ECO:0000313" key="3">
    <source>
        <dbReference type="Proteomes" id="UP000276215"/>
    </source>
</evidence>
<evidence type="ECO:0000259" key="1">
    <source>
        <dbReference type="Pfam" id="PF13358"/>
    </source>
</evidence>
<dbReference type="OrthoDB" id="3478007at2759"/>
<gene>
    <name evidence="2" type="ORF">L873DRAFT_1722648</name>
</gene>
<accession>A0A3N4IWC7</accession>
<protein>
    <recommendedName>
        <fullName evidence="1">Tc1-like transposase DDE domain-containing protein</fullName>
    </recommendedName>
</protein>
<dbReference type="EMBL" id="ML120597">
    <property type="protein sequence ID" value="RPA89257.1"/>
    <property type="molecule type" value="Genomic_DNA"/>
</dbReference>
<dbReference type="InterPro" id="IPR036397">
    <property type="entry name" value="RNaseH_sf"/>
</dbReference>
<name>A0A3N4IWC7_9PEZI</name>
<dbReference type="GO" id="GO:0003676">
    <property type="term" value="F:nucleic acid binding"/>
    <property type="evidence" value="ECO:0007669"/>
    <property type="project" value="InterPro"/>
</dbReference>
<keyword evidence="3" id="KW-1185">Reference proteome</keyword>
<dbReference type="AlphaFoldDB" id="A0A3N4IWC7"/>
<dbReference type="Gene3D" id="3.30.420.10">
    <property type="entry name" value="Ribonuclease H-like superfamily/Ribonuclease H"/>
    <property type="match status" value="1"/>
</dbReference>
<sequence length="92" mass="11076">DRRGGIDWYIYHERILNPHLYPFTQCTIQDFPNQDIIIMEDNAPVHIHHYHNIPWERLGLRKLVWLANSPDLNSIETIWMELKDKLRDQIGS</sequence>
<evidence type="ECO:0000313" key="2">
    <source>
        <dbReference type="EMBL" id="RPA89257.1"/>
    </source>
</evidence>
<feature type="non-terminal residue" evidence="2">
    <location>
        <position position="1"/>
    </location>
</feature>